<proteinExistence type="predicted"/>
<dbReference type="EMBL" id="BMAU01021215">
    <property type="protein sequence ID" value="GFX99747.1"/>
    <property type="molecule type" value="Genomic_DNA"/>
</dbReference>
<gene>
    <name evidence="1" type="ORF">TNCV_257861</name>
</gene>
<dbReference type="Proteomes" id="UP000887159">
    <property type="component" value="Unassembled WGS sequence"/>
</dbReference>
<dbReference type="AlphaFoldDB" id="A0A8X6S3A0"/>
<evidence type="ECO:0000313" key="2">
    <source>
        <dbReference type="Proteomes" id="UP000887159"/>
    </source>
</evidence>
<name>A0A8X6S3A0_TRICX</name>
<evidence type="ECO:0000313" key="1">
    <source>
        <dbReference type="EMBL" id="GFX99747.1"/>
    </source>
</evidence>
<reference evidence="1" key="1">
    <citation type="submission" date="2020-08" db="EMBL/GenBank/DDBJ databases">
        <title>Multicomponent nature underlies the extraordinary mechanical properties of spider dragline silk.</title>
        <authorList>
            <person name="Kono N."/>
            <person name="Nakamura H."/>
            <person name="Mori M."/>
            <person name="Yoshida Y."/>
            <person name="Ohtoshi R."/>
            <person name="Malay A.D."/>
            <person name="Moran D.A.P."/>
            <person name="Tomita M."/>
            <person name="Numata K."/>
            <person name="Arakawa K."/>
        </authorList>
    </citation>
    <scope>NUCLEOTIDE SEQUENCE</scope>
</reference>
<comment type="caution">
    <text evidence="1">The sequence shown here is derived from an EMBL/GenBank/DDBJ whole genome shotgun (WGS) entry which is preliminary data.</text>
</comment>
<organism evidence="1 2">
    <name type="scientific">Trichonephila clavipes</name>
    <name type="common">Golden silk orbweaver</name>
    <name type="synonym">Nephila clavipes</name>
    <dbReference type="NCBI Taxonomy" id="2585209"/>
    <lineage>
        <taxon>Eukaryota</taxon>
        <taxon>Metazoa</taxon>
        <taxon>Ecdysozoa</taxon>
        <taxon>Arthropoda</taxon>
        <taxon>Chelicerata</taxon>
        <taxon>Arachnida</taxon>
        <taxon>Araneae</taxon>
        <taxon>Araneomorphae</taxon>
        <taxon>Entelegynae</taxon>
        <taxon>Araneoidea</taxon>
        <taxon>Nephilidae</taxon>
        <taxon>Trichonephila</taxon>
    </lineage>
</organism>
<sequence>MAPCRLFKAVLFLHARDISMSGGTDENARSLLCTWCDFIVKYWRTWPPNLSPIENILSGVAEKLACHPFPANKVDEVGYRLEIASNELLIHVIQTQFDSMPNRVRVILASRSGY</sequence>
<keyword evidence="2" id="KW-1185">Reference proteome</keyword>
<protein>
    <submittedName>
        <fullName evidence="1">Uncharacterized protein</fullName>
    </submittedName>
</protein>
<accession>A0A8X6S3A0</accession>